<evidence type="ECO:0000256" key="7">
    <source>
        <dbReference type="ARBA" id="ARBA00041143"/>
    </source>
</evidence>
<evidence type="ECO:0000256" key="6">
    <source>
        <dbReference type="ARBA" id="ARBA00037392"/>
    </source>
</evidence>
<evidence type="ECO:0000256" key="8">
    <source>
        <dbReference type="ARBA" id="ARBA00042142"/>
    </source>
</evidence>
<protein>
    <recommendedName>
        <fullName evidence="7">Guanylin</fullName>
    </recommendedName>
    <alternativeName>
        <fullName evidence="8">Guanylate cyclase activator 2A</fullName>
    </alternativeName>
</protein>
<evidence type="ECO:0000256" key="1">
    <source>
        <dbReference type="ARBA" id="ARBA00004613"/>
    </source>
</evidence>
<evidence type="ECO:0000256" key="5">
    <source>
        <dbReference type="ARBA" id="ARBA00023157"/>
    </source>
</evidence>
<name>A0A6A1Q360_BALPH</name>
<organism evidence="9 10">
    <name type="scientific">Balaenoptera physalus</name>
    <name type="common">Fin whale</name>
    <name type="synonym">Balaena physalus</name>
    <dbReference type="NCBI Taxonomy" id="9770"/>
    <lineage>
        <taxon>Eukaryota</taxon>
        <taxon>Metazoa</taxon>
        <taxon>Chordata</taxon>
        <taxon>Craniata</taxon>
        <taxon>Vertebrata</taxon>
        <taxon>Euteleostomi</taxon>
        <taxon>Mammalia</taxon>
        <taxon>Eutheria</taxon>
        <taxon>Laurasiatheria</taxon>
        <taxon>Artiodactyla</taxon>
        <taxon>Whippomorpha</taxon>
        <taxon>Cetacea</taxon>
        <taxon>Mysticeti</taxon>
        <taxon>Balaenopteridae</taxon>
        <taxon>Balaenoptera</taxon>
    </lineage>
</organism>
<dbReference type="InterPro" id="IPR000879">
    <property type="entry name" value="Guanylin"/>
</dbReference>
<dbReference type="PANTHER" id="PTHR11318">
    <property type="entry name" value="GUANYLIN FAMILY MEMBER"/>
    <property type="match status" value="1"/>
</dbReference>
<dbReference type="EMBL" id="SGJD01001089">
    <property type="protein sequence ID" value="KAB0402060.1"/>
    <property type="molecule type" value="Genomic_DNA"/>
</dbReference>
<evidence type="ECO:0000256" key="3">
    <source>
        <dbReference type="ARBA" id="ARBA00022525"/>
    </source>
</evidence>
<comment type="function">
    <text evidence="6">Endogenous activator of intestinal guanylate cyclase. It stimulates this enzyme through the same receptor binding region as the heat-stable enterotoxins.</text>
</comment>
<evidence type="ECO:0000313" key="10">
    <source>
        <dbReference type="Proteomes" id="UP000437017"/>
    </source>
</evidence>
<keyword evidence="5" id="KW-1015">Disulfide bond</keyword>
<evidence type="ECO:0000256" key="4">
    <source>
        <dbReference type="ARBA" id="ARBA00022729"/>
    </source>
</evidence>
<comment type="subcellular location">
    <subcellularLocation>
        <location evidence="1">Secreted</location>
    </subcellularLocation>
</comment>
<dbReference type="InterPro" id="IPR036382">
    <property type="entry name" value="Guanylin_sf"/>
</dbReference>
<sequence length="212" mass="23304">MMRGVGVLGNQGHRIQDGKFSFSLESVKKLKDLQQLQEPGGPRNTGGSLVPILCSSPRFPEELKPLCKEPNAQEILERLGIEGSTVESNTDSFHIASSRGSQCLQDQKWKETDSEDQLNGAKFNVQSPEGRIRTDQRLSNPLAVCFRVAFWNKQAQQVRSLISEHGLASSSAPDGSVLRKHDFQWTFAITESLDVLPSKAGSTRLLVCVIAA</sequence>
<gene>
    <name evidence="9" type="ORF">E2I00_001188</name>
</gene>
<keyword evidence="4" id="KW-0732">Signal</keyword>
<dbReference type="Proteomes" id="UP000437017">
    <property type="component" value="Unassembled WGS sequence"/>
</dbReference>
<reference evidence="9 10" key="1">
    <citation type="journal article" date="2019" name="PLoS ONE">
        <title>Genomic analyses reveal an absence of contemporary introgressive admixture between fin whales and blue whales, despite known hybrids.</title>
        <authorList>
            <person name="Westbury M.V."/>
            <person name="Petersen B."/>
            <person name="Lorenzen E.D."/>
        </authorList>
    </citation>
    <scope>NUCLEOTIDE SEQUENCE [LARGE SCALE GENOMIC DNA]</scope>
    <source>
        <strain evidence="9">FinWhale-01</strain>
    </source>
</reference>
<evidence type="ECO:0000313" key="9">
    <source>
        <dbReference type="EMBL" id="KAB0402060.1"/>
    </source>
</evidence>
<dbReference type="PANTHER" id="PTHR11318:SF3">
    <property type="entry name" value="GUANYLIN"/>
    <property type="match status" value="1"/>
</dbReference>
<dbReference type="Pfam" id="PF02058">
    <property type="entry name" value="Guanylin"/>
    <property type="match status" value="1"/>
</dbReference>
<dbReference type="GO" id="GO:0005576">
    <property type="term" value="C:extracellular region"/>
    <property type="evidence" value="ECO:0007669"/>
    <property type="project" value="UniProtKB-SubCell"/>
</dbReference>
<accession>A0A6A1Q360</accession>
<keyword evidence="10" id="KW-1185">Reference proteome</keyword>
<dbReference type="AlphaFoldDB" id="A0A6A1Q360"/>
<dbReference type="OrthoDB" id="9926421at2759"/>
<dbReference type="Gene3D" id="3.90.1450.10">
    <property type="entry name" value="Guanylin"/>
    <property type="match status" value="1"/>
</dbReference>
<comment type="caution">
    <text evidence="9">The sequence shown here is derived from an EMBL/GenBank/DDBJ whole genome shotgun (WGS) entry which is preliminary data.</text>
</comment>
<dbReference type="GO" id="GO:0030250">
    <property type="term" value="F:guanylate cyclase activator activity"/>
    <property type="evidence" value="ECO:0007669"/>
    <property type="project" value="InterPro"/>
</dbReference>
<dbReference type="PRINTS" id="PR00774">
    <property type="entry name" value="GUANYLIN"/>
</dbReference>
<evidence type="ECO:0000256" key="2">
    <source>
        <dbReference type="ARBA" id="ARBA00009883"/>
    </source>
</evidence>
<keyword evidence="3" id="KW-0964">Secreted</keyword>
<proteinExistence type="inferred from homology"/>
<dbReference type="SUPFAM" id="SSF89890">
    <property type="entry name" value="Proguanylin"/>
    <property type="match status" value="1"/>
</dbReference>
<comment type="similarity">
    <text evidence="2">Belongs to the guanylin family.</text>
</comment>